<feature type="binding site" evidence="2">
    <location>
        <position position="136"/>
    </location>
    <ligand>
        <name>Fe cation</name>
        <dbReference type="ChEBI" id="CHEBI:24875"/>
    </ligand>
</feature>
<evidence type="ECO:0000256" key="2">
    <source>
        <dbReference type="HAMAP-Rule" id="MF_00163"/>
    </source>
</evidence>
<proteinExistence type="inferred from homology"/>
<gene>
    <name evidence="2 3" type="primary">def</name>
    <name evidence="3" type="ORF">C0197_03600</name>
</gene>
<dbReference type="Proteomes" id="UP000235731">
    <property type="component" value="Unassembled WGS sequence"/>
</dbReference>
<keyword evidence="2" id="KW-0479">Metal-binding</keyword>
<dbReference type="CDD" id="cd00487">
    <property type="entry name" value="Pep_deformylase"/>
    <property type="match status" value="1"/>
</dbReference>
<keyword evidence="2" id="KW-0408">Iron</keyword>
<dbReference type="EMBL" id="PNIE01000050">
    <property type="protein sequence ID" value="PMP62943.1"/>
    <property type="molecule type" value="Genomic_DNA"/>
</dbReference>
<comment type="similarity">
    <text evidence="1 2">Belongs to the polypeptide deformylase family.</text>
</comment>
<evidence type="ECO:0000313" key="3">
    <source>
        <dbReference type="EMBL" id="PMP62943.1"/>
    </source>
</evidence>
<accession>A0A2N7PJP8</accession>
<reference evidence="3 4" key="1">
    <citation type="submission" date="2018-01" db="EMBL/GenBank/DDBJ databases">
        <title>Metagenomic assembled genomes from two thermal pools in the Uzon Caldera, Kamchatka, Russia.</title>
        <authorList>
            <person name="Wilkins L."/>
            <person name="Ettinger C."/>
        </authorList>
    </citation>
    <scope>NUCLEOTIDE SEQUENCE [LARGE SCALE GENOMIC DNA]</scope>
    <source>
        <strain evidence="3">ZAV-15</strain>
    </source>
</reference>
<dbReference type="PRINTS" id="PR01576">
    <property type="entry name" value="PDEFORMYLASE"/>
</dbReference>
<comment type="catalytic activity">
    <reaction evidence="2">
        <text>N-terminal N-formyl-L-methionyl-[peptide] + H2O = N-terminal L-methionyl-[peptide] + formate</text>
        <dbReference type="Rhea" id="RHEA:24420"/>
        <dbReference type="Rhea" id="RHEA-COMP:10639"/>
        <dbReference type="Rhea" id="RHEA-COMP:10640"/>
        <dbReference type="ChEBI" id="CHEBI:15377"/>
        <dbReference type="ChEBI" id="CHEBI:15740"/>
        <dbReference type="ChEBI" id="CHEBI:49298"/>
        <dbReference type="ChEBI" id="CHEBI:64731"/>
        <dbReference type="EC" id="3.5.1.88"/>
    </reaction>
</comment>
<dbReference type="NCBIfam" id="TIGR00079">
    <property type="entry name" value="pept_deformyl"/>
    <property type="match status" value="1"/>
</dbReference>
<feature type="binding site" evidence="2">
    <location>
        <position position="94"/>
    </location>
    <ligand>
        <name>Fe cation</name>
        <dbReference type="ChEBI" id="CHEBI:24875"/>
    </ligand>
</feature>
<sequence length="170" mass="19767">MERDLKICLLGDPVLRERARPVTEINGELKDFIGKMAELMYKVKGLGLAANQVGVLKRVFIMDISQREGKPLLEVYINPEILEAEGETEYEEGCLSIPGYYAKVERFARLWVRAYDLEGNPFERELTGLHAIAFQHEYDHLEGILFIDRLSPLKKELFKKWWKKNAPSRR</sequence>
<dbReference type="InterPro" id="IPR023635">
    <property type="entry name" value="Peptide_deformylase"/>
</dbReference>
<organism evidence="3 4">
    <name type="scientific">Caldimicrobium thiodismutans</name>
    <dbReference type="NCBI Taxonomy" id="1653476"/>
    <lineage>
        <taxon>Bacteria</taxon>
        <taxon>Pseudomonadati</taxon>
        <taxon>Thermodesulfobacteriota</taxon>
        <taxon>Thermodesulfobacteria</taxon>
        <taxon>Thermodesulfobacteriales</taxon>
        <taxon>Thermodesulfobacteriaceae</taxon>
        <taxon>Caldimicrobium</taxon>
    </lineage>
</organism>
<feature type="active site" evidence="2">
    <location>
        <position position="137"/>
    </location>
</feature>
<dbReference type="PANTHER" id="PTHR10458">
    <property type="entry name" value="PEPTIDE DEFORMYLASE"/>
    <property type="match status" value="1"/>
</dbReference>
<dbReference type="GO" id="GO:0006412">
    <property type="term" value="P:translation"/>
    <property type="evidence" value="ECO:0007669"/>
    <property type="project" value="UniProtKB-UniRule"/>
</dbReference>
<dbReference type="GO" id="GO:0046872">
    <property type="term" value="F:metal ion binding"/>
    <property type="evidence" value="ECO:0007669"/>
    <property type="project" value="UniProtKB-KW"/>
</dbReference>
<dbReference type="EC" id="3.5.1.88" evidence="2"/>
<dbReference type="NCBIfam" id="NF001159">
    <property type="entry name" value="PRK00150.1-3"/>
    <property type="match status" value="1"/>
</dbReference>
<dbReference type="PIRSF" id="PIRSF004749">
    <property type="entry name" value="Pep_def"/>
    <property type="match status" value="1"/>
</dbReference>
<evidence type="ECO:0000313" key="4">
    <source>
        <dbReference type="Proteomes" id="UP000235731"/>
    </source>
</evidence>
<evidence type="ECO:0000256" key="1">
    <source>
        <dbReference type="ARBA" id="ARBA00010759"/>
    </source>
</evidence>
<protein>
    <recommendedName>
        <fullName evidence="2">Peptide deformylase</fullName>
        <shortName evidence="2">PDF</shortName>
        <ecNumber evidence="2">3.5.1.88</ecNumber>
    </recommendedName>
    <alternativeName>
        <fullName evidence="2">Polypeptide deformylase</fullName>
    </alternativeName>
</protein>
<keyword evidence="2" id="KW-0378">Hydrolase</keyword>
<feature type="binding site" evidence="2">
    <location>
        <position position="140"/>
    </location>
    <ligand>
        <name>Fe cation</name>
        <dbReference type="ChEBI" id="CHEBI:24875"/>
    </ligand>
</feature>
<dbReference type="Gene3D" id="3.90.45.10">
    <property type="entry name" value="Peptide deformylase"/>
    <property type="match status" value="1"/>
</dbReference>
<dbReference type="PANTHER" id="PTHR10458:SF22">
    <property type="entry name" value="PEPTIDE DEFORMYLASE"/>
    <property type="match status" value="1"/>
</dbReference>
<dbReference type="Pfam" id="PF01327">
    <property type="entry name" value="Pep_deformylase"/>
    <property type="match status" value="1"/>
</dbReference>
<keyword evidence="2" id="KW-0648">Protein biosynthesis</keyword>
<comment type="cofactor">
    <cofactor evidence="2">
        <name>Fe(2+)</name>
        <dbReference type="ChEBI" id="CHEBI:29033"/>
    </cofactor>
    <text evidence="2">Binds 1 Fe(2+) ion.</text>
</comment>
<name>A0A2N7PJP8_9BACT</name>
<dbReference type="HAMAP" id="MF_00163">
    <property type="entry name" value="Pep_deformylase"/>
    <property type="match status" value="1"/>
</dbReference>
<dbReference type="GO" id="GO:0042586">
    <property type="term" value="F:peptide deformylase activity"/>
    <property type="evidence" value="ECO:0007669"/>
    <property type="project" value="UniProtKB-UniRule"/>
</dbReference>
<dbReference type="InterPro" id="IPR036821">
    <property type="entry name" value="Peptide_deformylase_sf"/>
</dbReference>
<dbReference type="AlphaFoldDB" id="A0A2N7PJP8"/>
<dbReference type="SUPFAM" id="SSF56420">
    <property type="entry name" value="Peptide deformylase"/>
    <property type="match status" value="1"/>
</dbReference>
<comment type="function">
    <text evidence="2">Removes the formyl group from the N-terminal Met of newly synthesized proteins. Requires at least a dipeptide for an efficient rate of reaction. N-terminal L-methionine is a prerequisite for activity but the enzyme has broad specificity at other positions.</text>
</comment>
<comment type="caution">
    <text evidence="3">The sequence shown here is derived from an EMBL/GenBank/DDBJ whole genome shotgun (WGS) entry which is preliminary data.</text>
</comment>